<keyword evidence="2 7" id="KW-0479">Metal-binding</keyword>
<organism evidence="9 10">
    <name type="scientific">Mucor saturninus</name>
    <dbReference type="NCBI Taxonomy" id="64648"/>
    <lineage>
        <taxon>Eukaryota</taxon>
        <taxon>Fungi</taxon>
        <taxon>Fungi incertae sedis</taxon>
        <taxon>Mucoromycota</taxon>
        <taxon>Mucoromycotina</taxon>
        <taxon>Mucoromycetes</taxon>
        <taxon>Mucorales</taxon>
        <taxon>Mucorineae</taxon>
        <taxon>Mucoraceae</taxon>
        <taxon>Mucor</taxon>
    </lineage>
</organism>
<keyword evidence="7" id="KW-0460">Magnesium</keyword>
<dbReference type="PANTHER" id="PTHR10218:SF242">
    <property type="entry name" value="GUANINE NUCLEOTIDE-BINDING PROTEIN ALPHA-1 SUBUNIT"/>
    <property type="match status" value="1"/>
</dbReference>
<keyword evidence="10" id="KW-1185">Reference proteome</keyword>
<feature type="binding site" evidence="7">
    <location>
        <position position="52"/>
    </location>
    <ligand>
        <name>Mg(2+)</name>
        <dbReference type="ChEBI" id="CHEBI:18420"/>
    </ligand>
</feature>
<dbReference type="GO" id="GO:0003924">
    <property type="term" value="F:GTPase activity"/>
    <property type="evidence" value="ECO:0007669"/>
    <property type="project" value="InterPro"/>
</dbReference>
<protein>
    <recommendedName>
        <fullName evidence="11">Guanine nucleotide-binding protein alpha-2 subunit</fullName>
    </recommendedName>
</protein>
<dbReference type="InterPro" id="IPR002975">
    <property type="entry name" value="Fungi_Gprotein_alpha"/>
</dbReference>
<reference evidence="9" key="1">
    <citation type="submission" date="2020-12" db="EMBL/GenBank/DDBJ databases">
        <title>Metabolic potential, ecology and presence of endohyphal bacteria is reflected in genomic diversity of Mucoromycotina.</title>
        <authorList>
            <person name="Muszewska A."/>
            <person name="Okrasinska A."/>
            <person name="Steczkiewicz K."/>
            <person name="Drgas O."/>
            <person name="Orlowska M."/>
            <person name="Perlinska-Lenart U."/>
            <person name="Aleksandrzak-Piekarczyk T."/>
            <person name="Szatraj K."/>
            <person name="Zielenkiewicz U."/>
            <person name="Pilsyk S."/>
            <person name="Malc E."/>
            <person name="Mieczkowski P."/>
            <person name="Kruszewska J.S."/>
            <person name="Biernat P."/>
            <person name="Pawlowska J."/>
        </authorList>
    </citation>
    <scope>NUCLEOTIDE SEQUENCE</scope>
    <source>
        <strain evidence="9">WA0000017839</strain>
    </source>
</reference>
<dbReference type="GO" id="GO:0000750">
    <property type="term" value="P:pheromone-dependent signal transduction involved in conjugation with cellular fusion"/>
    <property type="evidence" value="ECO:0007669"/>
    <property type="project" value="TreeGrafter"/>
</dbReference>
<feature type="region of interest" description="Disordered" evidence="8">
    <location>
        <begin position="1"/>
        <end position="20"/>
    </location>
</feature>
<dbReference type="FunFam" id="3.40.50.300:FF:000692">
    <property type="entry name" value="Guanine nucleotide-binding protein subunit alpha"/>
    <property type="match status" value="1"/>
</dbReference>
<dbReference type="Pfam" id="PF00503">
    <property type="entry name" value="G-alpha"/>
    <property type="match status" value="1"/>
</dbReference>
<evidence type="ECO:0000256" key="5">
    <source>
        <dbReference type="ARBA" id="ARBA00023224"/>
    </source>
</evidence>
<evidence type="ECO:0000256" key="8">
    <source>
        <dbReference type="SAM" id="MobiDB-lite"/>
    </source>
</evidence>
<dbReference type="OrthoDB" id="5817230at2759"/>
<dbReference type="SMART" id="SM00275">
    <property type="entry name" value="G_alpha"/>
    <property type="match status" value="1"/>
</dbReference>
<evidence type="ECO:0000256" key="6">
    <source>
        <dbReference type="PIRSR" id="PIRSR601019-1"/>
    </source>
</evidence>
<accession>A0A8H7R4L3</accession>
<dbReference type="SUPFAM" id="SSF47895">
    <property type="entry name" value="Transducin (alpha subunit), insertion domain"/>
    <property type="match status" value="1"/>
</dbReference>
<feature type="binding site" evidence="6">
    <location>
        <begin position="274"/>
        <end position="277"/>
    </location>
    <ligand>
        <name>GTP</name>
        <dbReference type="ChEBI" id="CHEBI:37565"/>
    </ligand>
</feature>
<evidence type="ECO:0000256" key="4">
    <source>
        <dbReference type="ARBA" id="ARBA00023134"/>
    </source>
</evidence>
<evidence type="ECO:0008006" key="11">
    <source>
        <dbReference type="Google" id="ProtNLM"/>
    </source>
</evidence>
<dbReference type="EMBL" id="JAEPRD010000044">
    <property type="protein sequence ID" value="KAG2204449.1"/>
    <property type="molecule type" value="Genomic_DNA"/>
</dbReference>
<feature type="binding site" evidence="6">
    <location>
        <begin position="48"/>
        <end position="53"/>
    </location>
    <ligand>
        <name>GTP</name>
        <dbReference type="ChEBI" id="CHEBI:37565"/>
    </ligand>
</feature>
<dbReference type="PROSITE" id="PS51882">
    <property type="entry name" value="G_ALPHA"/>
    <property type="match status" value="1"/>
</dbReference>
<proteinExistence type="inferred from homology"/>
<dbReference type="GO" id="GO:0001664">
    <property type="term" value="F:G protein-coupled receptor binding"/>
    <property type="evidence" value="ECO:0007669"/>
    <property type="project" value="InterPro"/>
</dbReference>
<feature type="binding site" evidence="6">
    <location>
        <begin position="205"/>
        <end position="209"/>
    </location>
    <ligand>
        <name>GTP</name>
        <dbReference type="ChEBI" id="CHEBI:37565"/>
    </ligand>
</feature>
<dbReference type="CDD" id="cd00066">
    <property type="entry name" value="G-alpha"/>
    <property type="match status" value="1"/>
</dbReference>
<dbReference type="InterPro" id="IPR011025">
    <property type="entry name" value="GproteinA_insert"/>
</dbReference>
<dbReference type="Gene3D" id="1.10.400.10">
    <property type="entry name" value="GI Alpha 1, domain 2-like"/>
    <property type="match status" value="1"/>
</dbReference>
<evidence type="ECO:0000256" key="2">
    <source>
        <dbReference type="ARBA" id="ARBA00022723"/>
    </source>
</evidence>
<comment type="similarity">
    <text evidence="1">Belongs to the G-alpha family. G(q) subfamily.</text>
</comment>
<keyword evidence="3 6" id="KW-0547">Nucleotide-binding</keyword>
<dbReference type="GO" id="GO:0007186">
    <property type="term" value="P:G protein-coupled receptor signaling pathway"/>
    <property type="evidence" value="ECO:0007669"/>
    <property type="project" value="InterPro"/>
</dbReference>
<dbReference type="Proteomes" id="UP000603453">
    <property type="component" value="Unassembled WGS sequence"/>
</dbReference>
<feature type="compositionally biased region" description="Polar residues" evidence="8">
    <location>
        <begin position="1"/>
        <end position="18"/>
    </location>
</feature>
<evidence type="ECO:0000256" key="7">
    <source>
        <dbReference type="PIRSR" id="PIRSR601019-2"/>
    </source>
</evidence>
<dbReference type="GO" id="GO:0031683">
    <property type="term" value="F:G-protein beta/gamma-subunit complex binding"/>
    <property type="evidence" value="ECO:0007669"/>
    <property type="project" value="InterPro"/>
</dbReference>
<name>A0A8H7R4L3_9FUNG</name>
<sequence length="358" mass="41281">MGNCASNTSAEGPSNPDVQANKMIDRQIKADEKKLRTEVKLLLLGNGESGKSTVIKQMRLIHASGFDSSERESFRVIVFANIMLAMQILLEIIEHLHIPLEHESNSEYIPLFQNPQVLKRNQPYPIKYLQPLKSLWKDAGIQAAKEKGNMFALHDNASYFFDQLDKFWEPDYIPSDQDIIRCRAKTTGIVETIFHIGPLTYRMFDVGGQRSERKKWIHCFENVTAILFVVAISGYDQCLIEDRNSNQMQEGLMLFDTICNSPWFINTSMILFLNKIDIFKQKILVSPVSKWFPDFKGDDNDFEQTSMFFRKRFQRLNQNPSKQVYAHNTDATDTKLLQHVMVSVSDIILNDNINTLML</sequence>
<dbReference type="GO" id="GO:0005834">
    <property type="term" value="C:heterotrimeric G-protein complex"/>
    <property type="evidence" value="ECO:0007669"/>
    <property type="project" value="InterPro"/>
</dbReference>
<dbReference type="InterPro" id="IPR027417">
    <property type="entry name" value="P-loop_NTPase"/>
</dbReference>
<evidence type="ECO:0000256" key="3">
    <source>
        <dbReference type="ARBA" id="ARBA00022741"/>
    </source>
</evidence>
<feature type="binding site" evidence="6">
    <location>
        <position position="331"/>
    </location>
    <ligand>
        <name>GTP</name>
        <dbReference type="ChEBI" id="CHEBI:37565"/>
    </ligand>
</feature>
<dbReference type="SUPFAM" id="SSF52540">
    <property type="entry name" value="P-loop containing nucleoside triphosphate hydrolases"/>
    <property type="match status" value="1"/>
</dbReference>
<feature type="binding site" evidence="7">
    <location>
        <position position="186"/>
    </location>
    <ligand>
        <name>Mg(2+)</name>
        <dbReference type="ChEBI" id="CHEBI:18420"/>
    </ligand>
</feature>
<dbReference type="InterPro" id="IPR001019">
    <property type="entry name" value="Gprotein_alpha_su"/>
</dbReference>
<evidence type="ECO:0000313" key="9">
    <source>
        <dbReference type="EMBL" id="KAG2204449.1"/>
    </source>
</evidence>
<dbReference type="GO" id="GO:0005525">
    <property type="term" value="F:GTP binding"/>
    <property type="evidence" value="ECO:0007669"/>
    <property type="project" value="UniProtKB-KW"/>
</dbReference>
<dbReference type="AlphaFoldDB" id="A0A8H7R4L3"/>
<gene>
    <name evidence="9" type="ORF">INT47_005240</name>
</gene>
<keyword evidence="5" id="KW-0807">Transducer</keyword>
<dbReference type="GO" id="GO:0046872">
    <property type="term" value="F:metal ion binding"/>
    <property type="evidence" value="ECO:0007669"/>
    <property type="project" value="UniProtKB-KW"/>
</dbReference>
<dbReference type="GO" id="GO:0005737">
    <property type="term" value="C:cytoplasm"/>
    <property type="evidence" value="ECO:0007669"/>
    <property type="project" value="TreeGrafter"/>
</dbReference>
<dbReference type="PRINTS" id="PR01241">
    <property type="entry name" value="GPROTEINAFNG"/>
</dbReference>
<dbReference type="PANTHER" id="PTHR10218">
    <property type="entry name" value="GTP-BINDING PROTEIN ALPHA SUBUNIT"/>
    <property type="match status" value="1"/>
</dbReference>
<evidence type="ECO:0000313" key="10">
    <source>
        <dbReference type="Proteomes" id="UP000603453"/>
    </source>
</evidence>
<dbReference type="Gene3D" id="3.40.50.300">
    <property type="entry name" value="P-loop containing nucleotide triphosphate hydrolases"/>
    <property type="match status" value="1"/>
</dbReference>
<keyword evidence="4 6" id="KW-0342">GTP-binding</keyword>
<comment type="caution">
    <text evidence="9">The sequence shown here is derived from an EMBL/GenBank/DDBJ whole genome shotgun (WGS) entry which is preliminary data.</text>
</comment>
<evidence type="ECO:0000256" key="1">
    <source>
        <dbReference type="ARBA" id="ARBA00007976"/>
    </source>
</evidence>
<dbReference type="PRINTS" id="PR00318">
    <property type="entry name" value="GPROTEINA"/>
</dbReference>
<dbReference type="FunFam" id="3.40.50.300:FF:000051">
    <property type="entry name" value="Guanine nucleotide-binding protein subunit alpha"/>
    <property type="match status" value="1"/>
</dbReference>